<dbReference type="GO" id="GO:0003700">
    <property type="term" value="F:DNA-binding transcription factor activity"/>
    <property type="evidence" value="ECO:0007669"/>
    <property type="project" value="InterPro"/>
</dbReference>
<dbReference type="InterPro" id="IPR000835">
    <property type="entry name" value="HTH_MarR-typ"/>
</dbReference>
<dbReference type="AlphaFoldDB" id="A0AAW9K125"/>
<evidence type="ECO:0000259" key="4">
    <source>
        <dbReference type="PROSITE" id="PS50995"/>
    </source>
</evidence>
<name>A0AAW9K125_CARML</name>
<dbReference type="Gene3D" id="1.10.10.10">
    <property type="entry name" value="Winged helix-like DNA-binding domain superfamily/Winged helix DNA-binding domain"/>
    <property type="match status" value="1"/>
</dbReference>
<keyword evidence="1" id="KW-0805">Transcription regulation</keyword>
<dbReference type="SUPFAM" id="SSF46785">
    <property type="entry name" value="Winged helix' DNA-binding domain"/>
    <property type="match status" value="1"/>
</dbReference>
<feature type="domain" description="HTH marR-type" evidence="4">
    <location>
        <begin position="1"/>
        <end position="132"/>
    </location>
</feature>
<dbReference type="PANTHER" id="PTHR42756:SF1">
    <property type="entry name" value="TRANSCRIPTIONAL REPRESSOR OF EMRAB OPERON"/>
    <property type="match status" value="1"/>
</dbReference>
<evidence type="ECO:0000313" key="5">
    <source>
        <dbReference type="EMBL" id="MDZ5757097.1"/>
    </source>
</evidence>
<dbReference type="GO" id="GO:0003677">
    <property type="term" value="F:DNA binding"/>
    <property type="evidence" value="ECO:0007669"/>
    <property type="project" value="UniProtKB-KW"/>
</dbReference>
<evidence type="ECO:0000313" key="6">
    <source>
        <dbReference type="Proteomes" id="UP001290462"/>
    </source>
</evidence>
<dbReference type="EMBL" id="JAVBVO010000001">
    <property type="protein sequence ID" value="MDZ5757097.1"/>
    <property type="molecule type" value="Genomic_DNA"/>
</dbReference>
<keyword evidence="2 5" id="KW-0238">DNA-binding</keyword>
<evidence type="ECO:0000256" key="2">
    <source>
        <dbReference type="ARBA" id="ARBA00023125"/>
    </source>
</evidence>
<keyword evidence="3" id="KW-0804">Transcription</keyword>
<dbReference type="PRINTS" id="PR00598">
    <property type="entry name" value="HTHMARR"/>
</dbReference>
<protein>
    <submittedName>
        <fullName evidence="5">Winged helix DNA-binding protein</fullName>
    </submittedName>
</protein>
<comment type="caution">
    <text evidence="5">The sequence shown here is derived from an EMBL/GenBank/DDBJ whole genome shotgun (WGS) entry which is preliminary data.</text>
</comment>
<dbReference type="SMART" id="SM00347">
    <property type="entry name" value="HTH_MARR"/>
    <property type="match status" value="1"/>
</dbReference>
<gene>
    <name evidence="5" type="ORF">RAK27_00310</name>
</gene>
<proteinExistence type="predicted"/>
<dbReference type="InterPro" id="IPR036390">
    <property type="entry name" value="WH_DNA-bd_sf"/>
</dbReference>
<dbReference type="Pfam" id="PF12802">
    <property type="entry name" value="MarR_2"/>
    <property type="match status" value="1"/>
</dbReference>
<dbReference type="PROSITE" id="PS50995">
    <property type="entry name" value="HTH_MARR_2"/>
    <property type="match status" value="1"/>
</dbReference>
<reference evidence="5" key="1">
    <citation type="submission" date="2023-08" db="EMBL/GenBank/DDBJ databases">
        <title>Genomic characterization of piscicolin 126 produced by Carnobacterium maltaromaticum CM22 strain isolated from salmon (Salmo salar).</title>
        <authorList>
            <person name="Gonzalez-Gragera E."/>
            <person name="Garcia-Lopez J.D."/>
            <person name="Teso-Perez C."/>
            <person name="Gimenez-Hernandez I."/>
            <person name="Peralta-Sanchez J.M."/>
            <person name="Valdivia E."/>
            <person name="Montalban-Lopez M."/>
            <person name="Martin-Platero A.M."/>
            <person name="Banos A."/>
            <person name="Martinez-Bueno M."/>
        </authorList>
    </citation>
    <scope>NUCLEOTIDE SEQUENCE</scope>
    <source>
        <strain evidence="5">CM22</strain>
    </source>
</reference>
<organism evidence="5 6">
    <name type="scientific">Carnobacterium maltaromaticum</name>
    <name type="common">Carnobacterium piscicola</name>
    <dbReference type="NCBI Taxonomy" id="2751"/>
    <lineage>
        <taxon>Bacteria</taxon>
        <taxon>Bacillati</taxon>
        <taxon>Bacillota</taxon>
        <taxon>Bacilli</taxon>
        <taxon>Lactobacillales</taxon>
        <taxon>Carnobacteriaceae</taxon>
        <taxon>Carnobacterium</taxon>
    </lineage>
</organism>
<dbReference type="PANTHER" id="PTHR42756">
    <property type="entry name" value="TRANSCRIPTIONAL REGULATOR, MARR"/>
    <property type="match status" value="1"/>
</dbReference>
<dbReference type="InterPro" id="IPR036388">
    <property type="entry name" value="WH-like_DNA-bd_sf"/>
</dbReference>
<dbReference type="Proteomes" id="UP001290462">
    <property type="component" value="Unassembled WGS sequence"/>
</dbReference>
<accession>A0AAW9K125</accession>
<dbReference type="RefSeq" id="WP_322808226.1">
    <property type="nucleotide sequence ID" value="NZ_JAVBVO010000001.1"/>
</dbReference>
<sequence>MTLLINALIDLQCELVAERNMKNPQNISWLQYDILHHLSLKEEQLPSEISIALGISRTKLSKALKELKLTGYIIQKPSEKDGRELITSLSDSGKQFLQTINLGHQQLSQVADSIFTEEEKKKFAQLSSKFSSALKEERTGFHE</sequence>
<evidence type="ECO:0000256" key="3">
    <source>
        <dbReference type="ARBA" id="ARBA00023163"/>
    </source>
</evidence>
<evidence type="ECO:0000256" key="1">
    <source>
        <dbReference type="ARBA" id="ARBA00023015"/>
    </source>
</evidence>